<dbReference type="Proteomes" id="UP000267017">
    <property type="component" value="Unassembled WGS sequence"/>
</dbReference>
<gene>
    <name evidence="1" type="ORF">EHV15_14440</name>
</gene>
<accession>A0A3P3U0X7</accession>
<dbReference type="PANTHER" id="PTHR33639">
    <property type="entry name" value="THIOL-DISULFIDE OXIDOREDUCTASE DCC"/>
    <property type="match status" value="1"/>
</dbReference>
<dbReference type="RefSeq" id="WP_128631818.1">
    <property type="nucleotide sequence ID" value="NZ_RRCN01000001.1"/>
</dbReference>
<sequence>MSEAENHAVVLFDGVCNFCNGSVQFIIRRDRAGYFRFASLQSNAAKSLLAVRTEAPSLDSIILIENDRVFTESTAVLRIARRLDGVWKGAALFLIVPKPVRDWAYRLFARNRYRWFGKRSECMLPTPEQRQRFISMDEAEEALSPNL</sequence>
<evidence type="ECO:0000313" key="1">
    <source>
        <dbReference type="EMBL" id="RRJ63995.1"/>
    </source>
</evidence>
<name>A0A3P3U0X7_9BACL</name>
<dbReference type="AlphaFoldDB" id="A0A3P3U0X7"/>
<dbReference type="PANTHER" id="PTHR33639:SF2">
    <property type="entry name" value="DUF393 DOMAIN-CONTAINING PROTEIN"/>
    <property type="match status" value="1"/>
</dbReference>
<keyword evidence="2" id="KW-1185">Reference proteome</keyword>
<dbReference type="Pfam" id="PF04134">
    <property type="entry name" value="DCC1-like"/>
    <property type="match status" value="1"/>
</dbReference>
<reference evidence="1 2" key="1">
    <citation type="submission" date="2018-11" db="EMBL/GenBank/DDBJ databases">
        <title>Genome sequencing of Paenibacillus sp. KCOM 3021 (= ChDC PVNT-B20).</title>
        <authorList>
            <person name="Kook J.-K."/>
            <person name="Park S.-N."/>
            <person name="Lim Y.K."/>
        </authorList>
    </citation>
    <scope>NUCLEOTIDE SEQUENCE [LARGE SCALE GENOMIC DNA]</scope>
    <source>
        <strain evidence="1 2">KCOM 3021</strain>
    </source>
</reference>
<proteinExistence type="predicted"/>
<dbReference type="GO" id="GO:0015035">
    <property type="term" value="F:protein-disulfide reductase activity"/>
    <property type="evidence" value="ECO:0007669"/>
    <property type="project" value="InterPro"/>
</dbReference>
<dbReference type="InterPro" id="IPR052927">
    <property type="entry name" value="DCC_oxidoreductase"/>
</dbReference>
<dbReference type="InterPro" id="IPR007263">
    <property type="entry name" value="DCC1-like"/>
</dbReference>
<evidence type="ECO:0000313" key="2">
    <source>
        <dbReference type="Proteomes" id="UP000267017"/>
    </source>
</evidence>
<dbReference type="OrthoDB" id="9785438at2"/>
<protein>
    <submittedName>
        <fullName evidence="1">Thiol-disulfide oxidoreductase DCC family protein</fullName>
    </submittedName>
</protein>
<dbReference type="EMBL" id="RRCN01000001">
    <property type="protein sequence ID" value="RRJ63995.1"/>
    <property type="molecule type" value="Genomic_DNA"/>
</dbReference>
<comment type="caution">
    <text evidence="1">The sequence shown here is derived from an EMBL/GenBank/DDBJ whole genome shotgun (WGS) entry which is preliminary data.</text>
</comment>
<organism evidence="1 2">
    <name type="scientific">Paenibacillus oralis</name>
    <dbReference type="NCBI Taxonomy" id="2490856"/>
    <lineage>
        <taxon>Bacteria</taxon>
        <taxon>Bacillati</taxon>
        <taxon>Bacillota</taxon>
        <taxon>Bacilli</taxon>
        <taxon>Bacillales</taxon>
        <taxon>Paenibacillaceae</taxon>
        <taxon>Paenibacillus</taxon>
    </lineage>
</organism>